<keyword evidence="10" id="KW-1185">Reference proteome</keyword>
<evidence type="ECO:0000256" key="3">
    <source>
        <dbReference type="ARBA" id="ARBA00022692"/>
    </source>
</evidence>
<feature type="transmembrane region" description="Helical" evidence="7">
    <location>
        <begin position="301"/>
        <end position="325"/>
    </location>
</feature>
<evidence type="ECO:0000256" key="1">
    <source>
        <dbReference type="ARBA" id="ARBA00004651"/>
    </source>
</evidence>
<feature type="transmembrane region" description="Helical" evidence="7">
    <location>
        <begin position="396"/>
        <end position="418"/>
    </location>
</feature>
<proteinExistence type="predicted"/>
<keyword evidence="5 7" id="KW-0472">Membrane</keyword>
<reference evidence="10" key="1">
    <citation type="journal article" date="2019" name="Int. J. Syst. Evol. Microbiol.">
        <title>The Global Catalogue of Microorganisms (GCM) 10K type strain sequencing project: providing services to taxonomists for standard genome sequencing and annotation.</title>
        <authorList>
            <consortium name="The Broad Institute Genomics Platform"/>
            <consortium name="The Broad Institute Genome Sequencing Center for Infectious Disease"/>
            <person name="Wu L."/>
            <person name="Ma J."/>
        </authorList>
    </citation>
    <scope>NUCLEOTIDE SEQUENCE [LARGE SCALE GENOMIC DNA]</scope>
    <source>
        <strain evidence="10">KCTC 42899</strain>
    </source>
</reference>
<dbReference type="PANTHER" id="PTHR43738">
    <property type="entry name" value="ABC TRANSPORTER, MEMBRANE PROTEIN"/>
    <property type="match status" value="1"/>
</dbReference>
<protein>
    <submittedName>
        <fullName evidence="9">ABC transporter permease</fullName>
    </submittedName>
</protein>
<evidence type="ECO:0000256" key="2">
    <source>
        <dbReference type="ARBA" id="ARBA00022475"/>
    </source>
</evidence>
<feature type="region of interest" description="Disordered" evidence="6">
    <location>
        <begin position="176"/>
        <end position="199"/>
    </location>
</feature>
<name>A0ABV7QXG8_9RHOB</name>
<evidence type="ECO:0000259" key="8">
    <source>
        <dbReference type="Pfam" id="PF02687"/>
    </source>
</evidence>
<keyword evidence="4 7" id="KW-1133">Transmembrane helix</keyword>
<organism evidence="9 10">
    <name type="scientific">Paracoccus mangrovi</name>
    <dbReference type="NCBI Taxonomy" id="1715645"/>
    <lineage>
        <taxon>Bacteria</taxon>
        <taxon>Pseudomonadati</taxon>
        <taxon>Pseudomonadota</taxon>
        <taxon>Alphaproteobacteria</taxon>
        <taxon>Rhodobacterales</taxon>
        <taxon>Paracoccaceae</taxon>
        <taxon>Paracoccus</taxon>
    </lineage>
</organism>
<evidence type="ECO:0000256" key="5">
    <source>
        <dbReference type="ARBA" id="ARBA00023136"/>
    </source>
</evidence>
<comment type="caution">
    <text evidence="9">The sequence shown here is derived from an EMBL/GenBank/DDBJ whole genome shotgun (WGS) entry which is preliminary data.</text>
</comment>
<evidence type="ECO:0000313" key="10">
    <source>
        <dbReference type="Proteomes" id="UP001595721"/>
    </source>
</evidence>
<dbReference type="Pfam" id="PF02687">
    <property type="entry name" value="FtsX"/>
    <property type="match status" value="1"/>
</dbReference>
<dbReference type="PANTHER" id="PTHR43738:SF2">
    <property type="entry name" value="ABC TRANSPORTER PERMEASE"/>
    <property type="match status" value="1"/>
</dbReference>
<comment type="subcellular location">
    <subcellularLocation>
        <location evidence="1">Cell membrane</location>
        <topology evidence="1">Multi-pass membrane protein</topology>
    </subcellularLocation>
</comment>
<keyword evidence="3 7" id="KW-0812">Transmembrane</keyword>
<dbReference type="InterPro" id="IPR003838">
    <property type="entry name" value="ABC3_permease_C"/>
</dbReference>
<gene>
    <name evidence="9" type="ORF">ACFOMH_00245</name>
</gene>
<dbReference type="Proteomes" id="UP001595721">
    <property type="component" value="Unassembled WGS sequence"/>
</dbReference>
<evidence type="ECO:0000256" key="6">
    <source>
        <dbReference type="SAM" id="MobiDB-lite"/>
    </source>
</evidence>
<dbReference type="EMBL" id="JBHRXJ010000001">
    <property type="protein sequence ID" value="MFC3526583.1"/>
    <property type="molecule type" value="Genomic_DNA"/>
</dbReference>
<accession>A0ABV7QXG8</accession>
<evidence type="ECO:0000256" key="4">
    <source>
        <dbReference type="ARBA" id="ARBA00022989"/>
    </source>
</evidence>
<dbReference type="RefSeq" id="WP_377741861.1">
    <property type="nucleotide sequence ID" value="NZ_JBHRXJ010000001.1"/>
</dbReference>
<evidence type="ECO:0000256" key="7">
    <source>
        <dbReference type="SAM" id="Phobius"/>
    </source>
</evidence>
<evidence type="ECO:0000313" key="9">
    <source>
        <dbReference type="EMBL" id="MFC3526583.1"/>
    </source>
</evidence>
<dbReference type="InterPro" id="IPR051125">
    <property type="entry name" value="ABC-4/HrtB_transporter"/>
</dbReference>
<sequence length="427" mass="44718">MNPLPFVRALLARNPRTVWLFAALVALASALGIAISAQERALRQGSARAADGFDLIVAAPGSQTDLLMATVYLRPGAVELLPGPVAHRVLNDPDAAFAAPLAFGDSHGESPVVGTTAELVQHLGCDLAEGRVFARMNEAVVGALVETPIGAELAIHHGHGIEPGAGLDADLAADLPAAPTHHDDHPQGAHGDHHEGDHEGVLVTGRMRPTGTPWDRAVIVPVEYVWSAHVMGTGHAPGDDRIGPPWQAELMPGLPAIVMKPEGIADAYGLRARYRDAETMAFFPAETLTGLYEVMGQAAQVMLALTLAAQILVIAAIFAGILAVLGLQRRSFAVLRALGAPAGYVFLSVWLYVAIMVMGGAAVGLPLGWAAAHLVSAMVAQRTGIAIVPMLGAPELMLAGLMVFCGLVLALLPAWLCYRRPVVEALR</sequence>
<feature type="domain" description="ABC3 transporter permease C-terminal" evidence="8">
    <location>
        <begin position="311"/>
        <end position="419"/>
    </location>
</feature>
<feature type="compositionally biased region" description="Basic and acidic residues" evidence="6">
    <location>
        <begin position="180"/>
        <end position="199"/>
    </location>
</feature>
<keyword evidence="2" id="KW-1003">Cell membrane</keyword>